<keyword evidence="7" id="KW-1185">Reference proteome</keyword>
<dbReference type="GO" id="GO:0008270">
    <property type="term" value="F:zinc ion binding"/>
    <property type="evidence" value="ECO:0007669"/>
    <property type="project" value="UniProtKB-KW"/>
</dbReference>
<proteinExistence type="predicted"/>
<evidence type="ECO:0000256" key="1">
    <source>
        <dbReference type="PROSITE-ProRule" id="PRU00723"/>
    </source>
</evidence>
<organism evidence="5 6">
    <name type="scientific">Volvox reticuliferus</name>
    <dbReference type="NCBI Taxonomy" id="1737510"/>
    <lineage>
        <taxon>Eukaryota</taxon>
        <taxon>Viridiplantae</taxon>
        <taxon>Chlorophyta</taxon>
        <taxon>core chlorophytes</taxon>
        <taxon>Chlorophyceae</taxon>
        <taxon>CS clade</taxon>
        <taxon>Chlamydomonadales</taxon>
        <taxon>Volvocaceae</taxon>
        <taxon>Volvox</taxon>
    </lineage>
</organism>
<evidence type="ECO:0000313" key="7">
    <source>
        <dbReference type="Proteomes" id="UP000747110"/>
    </source>
</evidence>
<dbReference type="Gene3D" id="4.10.1000.10">
    <property type="entry name" value="Zinc finger, CCCH-type"/>
    <property type="match status" value="1"/>
</dbReference>
<dbReference type="InterPro" id="IPR000571">
    <property type="entry name" value="Znf_CCCH"/>
</dbReference>
<dbReference type="Proteomes" id="UP000747110">
    <property type="component" value="Unassembled WGS sequence"/>
</dbReference>
<evidence type="ECO:0000259" key="3">
    <source>
        <dbReference type="PROSITE" id="PS50103"/>
    </source>
</evidence>
<accession>A0A8J4D7M0</accession>
<dbReference type="SMART" id="SM00356">
    <property type="entry name" value="ZnF_C3H1"/>
    <property type="match status" value="3"/>
</dbReference>
<evidence type="ECO:0000313" key="6">
    <source>
        <dbReference type="Proteomes" id="UP000722791"/>
    </source>
</evidence>
<sequence>MLAAAPPKVQGAATVMVQAAAAAQVQPLAQLVGAYKRPGPPSRSKGRRVWVRAPDVVAPASRPGPCPAAGSVDAKTAAVAAPGPFASGCTVSALTDVKSCLIATCGVAPLTTLTIGRSTTNPRNIELATGAEIDVQPVAADIDTATTTRDVGFSPAASCEMKPLNVRVQTAPAAVAAAPTAPVQAIPGPVANIVAITGQTKTLRRISLSQTGLMQITVAQAAPRRPAAVKPAALAGAAPPLASRQVGPSSTTGQTPLPYFGQYLRPGRHKLVRKAAVQRSAEVFYRTRSTMVAATMAAVAAPAKVSLQMRSVVVPVTEHAAGLRKSDTRGRSASGSESAGTTGRGDVNCRVGGSSSNSGDGGGDSGPTSTLGGSKGSTQVLAVMNLAIDQAAAMQTGEHVRGAATARAFGPPVWSQQRPRPQLQQQPMASATAIGPAAGAKAPPAARQVLAARQGTALLRRGQLTWRRRLSTNGGPVTGPGSRQVAPAGSGAIAIGATAASTSTVTTTSTARPASSVTSPVTRAGEESPPPPKLQPALVLMRVGRSKLRAVASPAAAAIANAASAAGRAAASVSGLGATRRSLRIRPAELWRSQFPATWPATHAQALAGGLRPSQILRQRPAASSSAAAARPALRSLKLVTVNGQQYYTAGPSGTSGREGVRQLHSLSSVAGKAAAAAAAAAAAKRQAPATAVTTRAAMASRAVRLAVWRRRGLDPISPTRFANAIVGMTSERQDGQLSTPRRPAAVLVAAGAGARHKMGRVTAAMTPSPCARKLGDGISSVRAMAAQRILAKARMRRAAAQAIKARGYCPDYCRTGVCSLSRDISSGRCPHTHDPSKVAVCSRWLAGSCTDASCHLQHRRVPDLMPLCTYFLQGKCTAAECPYLHKAHPSDTPVCRAFLHSHCPRGAACPALHLTAKMARERARLNTIGGVNANGSAAVITATAATAGCRAPRNTKRRLSGGGSGAGTNAGEAAAEPAMTMLTGIALNAPKRRRGGFRYFNADFESDGTVTAEALHGTVGSSGIGARGEPQPARSGAAPASGSFLSGSRQAALRSGGGGSGAAGGAAGKVHGKDCIDGDGTAPMLLPGGMMLYL</sequence>
<evidence type="ECO:0000313" key="4">
    <source>
        <dbReference type="EMBL" id="GIL77478.1"/>
    </source>
</evidence>
<dbReference type="EMBL" id="BNCQ01000004">
    <property type="protein sequence ID" value="GIL97233.1"/>
    <property type="molecule type" value="Genomic_DNA"/>
</dbReference>
<dbReference type="PANTHER" id="PTHR46156:SF1">
    <property type="entry name" value="ZINC FINGER CCCH DOMAIN-CONTAINING PROTEIN 3"/>
    <property type="match status" value="1"/>
</dbReference>
<feature type="compositionally biased region" description="Low complexity" evidence="2">
    <location>
        <begin position="331"/>
        <end position="345"/>
    </location>
</feature>
<keyword evidence="1" id="KW-0479">Metal-binding</keyword>
<protein>
    <recommendedName>
        <fullName evidence="3">C3H1-type domain-containing protein</fullName>
    </recommendedName>
</protein>
<feature type="domain" description="C3H1-type" evidence="3">
    <location>
        <begin position="863"/>
        <end position="889"/>
    </location>
</feature>
<feature type="region of interest" description="Disordered" evidence="2">
    <location>
        <begin position="953"/>
        <end position="972"/>
    </location>
</feature>
<dbReference type="AlphaFoldDB" id="A0A8J4D7M0"/>
<dbReference type="PROSITE" id="PS50103">
    <property type="entry name" value="ZF_C3H1"/>
    <property type="match status" value="2"/>
</dbReference>
<feature type="region of interest" description="Disordered" evidence="2">
    <location>
        <begin position="1020"/>
        <end position="1065"/>
    </location>
</feature>
<feature type="compositionally biased region" description="Gly residues" evidence="2">
    <location>
        <begin position="1056"/>
        <end position="1065"/>
    </location>
</feature>
<dbReference type="EMBL" id="BNCP01000010">
    <property type="protein sequence ID" value="GIL77478.1"/>
    <property type="molecule type" value="Genomic_DNA"/>
</dbReference>
<feature type="domain" description="C3H1-type" evidence="3">
    <location>
        <begin position="890"/>
        <end position="917"/>
    </location>
</feature>
<keyword evidence="1" id="KW-0862">Zinc</keyword>
<dbReference type="PANTHER" id="PTHR46156">
    <property type="entry name" value="CCCH ZINGC FINGER"/>
    <property type="match status" value="1"/>
</dbReference>
<feature type="zinc finger region" description="C3H1-type" evidence="1">
    <location>
        <begin position="863"/>
        <end position="889"/>
    </location>
</feature>
<feature type="compositionally biased region" description="Low complexity" evidence="2">
    <location>
        <begin position="501"/>
        <end position="520"/>
    </location>
</feature>
<feature type="zinc finger region" description="C3H1-type" evidence="1">
    <location>
        <begin position="890"/>
        <end position="917"/>
    </location>
</feature>
<evidence type="ECO:0000256" key="2">
    <source>
        <dbReference type="SAM" id="MobiDB-lite"/>
    </source>
</evidence>
<keyword evidence="1" id="KW-0863">Zinc-finger</keyword>
<reference evidence="5" key="1">
    <citation type="journal article" date="2021" name="Proc. Natl. Acad. Sci. U.S.A.">
        <title>Three genomes in the algal genus Volvox reveal the fate of a haploid sex-determining region after a transition to homothallism.</title>
        <authorList>
            <person name="Yamamoto K."/>
            <person name="Hamaji T."/>
            <person name="Kawai-Toyooka H."/>
            <person name="Matsuzaki R."/>
            <person name="Takahashi F."/>
            <person name="Nishimura Y."/>
            <person name="Kawachi M."/>
            <person name="Noguchi H."/>
            <person name="Minakuchi Y."/>
            <person name="Umen J.G."/>
            <person name="Toyoda A."/>
            <person name="Nozaki H."/>
        </authorList>
    </citation>
    <scope>NUCLEOTIDE SEQUENCE</scope>
    <source>
        <strain evidence="5">NIES-3785</strain>
        <strain evidence="4">NIES-3786</strain>
    </source>
</reference>
<feature type="region of interest" description="Disordered" evidence="2">
    <location>
        <begin position="501"/>
        <end position="535"/>
    </location>
</feature>
<feature type="compositionally biased region" description="Low complexity" evidence="2">
    <location>
        <begin position="1033"/>
        <end position="1055"/>
    </location>
</feature>
<dbReference type="GO" id="GO:0005634">
    <property type="term" value="C:nucleus"/>
    <property type="evidence" value="ECO:0007669"/>
    <property type="project" value="TreeGrafter"/>
</dbReference>
<evidence type="ECO:0000313" key="5">
    <source>
        <dbReference type="EMBL" id="GIL97233.1"/>
    </source>
</evidence>
<comment type="caution">
    <text evidence="5">The sequence shown here is derived from an EMBL/GenBank/DDBJ whole genome shotgun (WGS) entry which is preliminary data.</text>
</comment>
<feature type="region of interest" description="Disordered" evidence="2">
    <location>
        <begin position="320"/>
        <end position="375"/>
    </location>
</feature>
<gene>
    <name evidence="4" type="ORF">Vretifemale_6918</name>
    <name evidence="5" type="ORF">Vretimale_2965</name>
</gene>
<dbReference type="Proteomes" id="UP000722791">
    <property type="component" value="Unassembled WGS sequence"/>
</dbReference>
<dbReference type="OrthoDB" id="5857104at2759"/>
<name>A0A8J4D7M0_9CHLO</name>